<feature type="non-terminal residue" evidence="1">
    <location>
        <position position="1"/>
    </location>
</feature>
<organism evidence="1">
    <name type="scientific">Lepeophtheirus salmonis</name>
    <name type="common">Salmon louse</name>
    <name type="synonym">Caligus salmonis</name>
    <dbReference type="NCBI Taxonomy" id="72036"/>
    <lineage>
        <taxon>Eukaryota</taxon>
        <taxon>Metazoa</taxon>
        <taxon>Ecdysozoa</taxon>
        <taxon>Arthropoda</taxon>
        <taxon>Crustacea</taxon>
        <taxon>Multicrustacea</taxon>
        <taxon>Hexanauplia</taxon>
        <taxon>Copepoda</taxon>
        <taxon>Siphonostomatoida</taxon>
        <taxon>Caligidae</taxon>
        <taxon>Lepeophtheirus</taxon>
    </lineage>
</organism>
<proteinExistence type="predicted"/>
<sequence>LCKIYTIKIFTLFLFKYPLCQEYPIQLNHISLTVVDDEVGRELEEGS</sequence>
<accession>A0A0K2TSQ5</accession>
<protein>
    <submittedName>
        <fullName evidence="1">Uncharacterized protein</fullName>
    </submittedName>
</protein>
<evidence type="ECO:0000313" key="1">
    <source>
        <dbReference type="EMBL" id="CDW28416.1"/>
    </source>
</evidence>
<reference evidence="1" key="1">
    <citation type="submission" date="2014-05" db="EMBL/GenBank/DDBJ databases">
        <authorList>
            <person name="Chronopoulou M."/>
        </authorList>
    </citation>
    <scope>NUCLEOTIDE SEQUENCE</scope>
    <source>
        <tissue evidence="1">Whole organism</tissue>
    </source>
</reference>
<dbReference type="AlphaFoldDB" id="A0A0K2TSQ5"/>
<dbReference type="EMBL" id="HACA01011055">
    <property type="protein sequence ID" value="CDW28416.1"/>
    <property type="molecule type" value="Transcribed_RNA"/>
</dbReference>
<name>A0A0K2TSQ5_LEPSM</name>